<proteinExistence type="predicted"/>
<evidence type="ECO:0000256" key="1">
    <source>
        <dbReference type="SAM" id="MobiDB-lite"/>
    </source>
</evidence>
<dbReference type="AlphaFoldDB" id="A0A0J9E917"/>
<name>A0A0J9E917_9RHOB</name>
<dbReference type="Proteomes" id="UP000037178">
    <property type="component" value="Unassembled WGS sequence"/>
</dbReference>
<dbReference type="EMBL" id="LFTY01000002">
    <property type="protein sequence ID" value="KMW59116.1"/>
    <property type="molecule type" value="Genomic_DNA"/>
</dbReference>
<sequence>MEHFFTGLGISAPPSSENDDEKQQLEMVADEQDVVCEEMILEQYNGR</sequence>
<keyword evidence="3" id="KW-1185">Reference proteome</keyword>
<evidence type="ECO:0000313" key="2">
    <source>
        <dbReference type="EMBL" id="KMW59116.1"/>
    </source>
</evidence>
<organism evidence="2 3">
    <name type="scientific">Candidatus Rhodobacter oscarellae</name>
    <dbReference type="NCBI Taxonomy" id="1675527"/>
    <lineage>
        <taxon>Bacteria</taxon>
        <taxon>Pseudomonadati</taxon>
        <taxon>Pseudomonadota</taxon>
        <taxon>Alphaproteobacteria</taxon>
        <taxon>Rhodobacterales</taxon>
        <taxon>Rhodobacter group</taxon>
        <taxon>Rhodobacter</taxon>
    </lineage>
</organism>
<feature type="region of interest" description="Disordered" evidence="1">
    <location>
        <begin position="1"/>
        <end position="22"/>
    </location>
</feature>
<protein>
    <submittedName>
        <fullName evidence="2">Uncharacterized protein</fullName>
    </submittedName>
</protein>
<comment type="caution">
    <text evidence="2">The sequence shown here is derived from an EMBL/GenBank/DDBJ whole genome shotgun (WGS) entry which is preliminary data.</text>
</comment>
<accession>A0A0J9E917</accession>
<gene>
    <name evidence="2" type="ORF">AIOL_004097</name>
</gene>
<reference evidence="2 3" key="1">
    <citation type="submission" date="2015-06" db="EMBL/GenBank/DDBJ databases">
        <title>Draft genome sequence of an Alphaproteobacteria species associated to the Mediterranean sponge Oscarella lobularis.</title>
        <authorList>
            <person name="Jourda C."/>
            <person name="Santini S."/>
            <person name="Claverie J.-M."/>
        </authorList>
    </citation>
    <scope>NUCLEOTIDE SEQUENCE [LARGE SCALE GENOMIC DNA]</scope>
    <source>
        <strain evidence="2">IGS</strain>
    </source>
</reference>
<dbReference type="PATRIC" id="fig|1675527.3.peg.4294"/>
<evidence type="ECO:0000313" key="3">
    <source>
        <dbReference type="Proteomes" id="UP000037178"/>
    </source>
</evidence>